<comment type="similarity">
    <text evidence="1">Belongs to the glycosyl hydrolase 13 family.</text>
</comment>
<dbReference type="Gene3D" id="1.10.10.60">
    <property type="entry name" value="Homeodomain-like"/>
    <property type="match status" value="2"/>
</dbReference>
<dbReference type="Pfam" id="PF12833">
    <property type="entry name" value="HTH_18"/>
    <property type="match status" value="1"/>
</dbReference>
<dbReference type="GO" id="GO:0004574">
    <property type="term" value="F:oligo-1,6-glucosidase activity"/>
    <property type="evidence" value="ECO:0007669"/>
    <property type="project" value="UniProtKB-EC"/>
</dbReference>
<evidence type="ECO:0000256" key="4">
    <source>
        <dbReference type="ARBA" id="ARBA00023125"/>
    </source>
</evidence>
<evidence type="ECO:0000256" key="1">
    <source>
        <dbReference type="ARBA" id="ARBA00008061"/>
    </source>
</evidence>
<dbReference type="SUPFAM" id="SSF51011">
    <property type="entry name" value="Glycosyl hydrolase domain"/>
    <property type="match status" value="1"/>
</dbReference>
<dbReference type="InterPro" id="IPR013780">
    <property type="entry name" value="Glyco_hydro_b"/>
</dbReference>
<dbReference type="FunFam" id="3.20.20.80:FF:000064">
    <property type="entry name" value="Oligo-1,6-glucosidase"/>
    <property type="match status" value="2"/>
</dbReference>
<dbReference type="NCBIfam" id="NF008183">
    <property type="entry name" value="PRK10933.1"/>
    <property type="match status" value="1"/>
</dbReference>
<name>A0A174FSH6_9FIRM</name>
<feature type="domain" description="HTH araC/xylS-type" evidence="7">
    <location>
        <begin position="126"/>
        <end position="209"/>
    </location>
</feature>
<accession>A0A174FSH6</accession>
<dbReference type="PROSITE" id="PS01124">
    <property type="entry name" value="HTH_ARAC_FAMILY_2"/>
    <property type="match status" value="1"/>
</dbReference>
<evidence type="ECO:0000259" key="7">
    <source>
        <dbReference type="PROSITE" id="PS01124"/>
    </source>
</evidence>
<keyword evidence="5" id="KW-0804">Transcription</keyword>
<dbReference type="InterPro" id="IPR037923">
    <property type="entry name" value="HTH-like"/>
</dbReference>
<protein>
    <submittedName>
        <fullName evidence="8">Oligo-1,6-glucosidase</fullName>
        <ecNumber evidence="8">3.2.1.10</ecNumber>
    </submittedName>
</protein>
<dbReference type="Gene3D" id="2.60.40.1180">
    <property type="entry name" value="Golgi alpha-mannosidase II"/>
    <property type="match status" value="1"/>
</dbReference>
<dbReference type="InterPro" id="IPR018060">
    <property type="entry name" value="HTH_AraC"/>
</dbReference>
<dbReference type="Proteomes" id="UP000095380">
    <property type="component" value="Unassembled WGS sequence"/>
</dbReference>
<dbReference type="Pfam" id="PF00128">
    <property type="entry name" value="Alpha-amylase"/>
    <property type="match status" value="1"/>
</dbReference>
<dbReference type="SUPFAM" id="SSF51215">
    <property type="entry name" value="Regulatory protein AraC"/>
    <property type="match status" value="1"/>
</dbReference>
<dbReference type="AlphaFoldDB" id="A0A174FSH6"/>
<dbReference type="Pfam" id="PF02311">
    <property type="entry name" value="AraC_binding"/>
    <property type="match status" value="1"/>
</dbReference>
<keyword evidence="6 8" id="KW-0326">Glycosidase</keyword>
<dbReference type="Gene3D" id="3.90.400.10">
    <property type="entry name" value="Oligo-1,6-glucosidase, Domain 2"/>
    <property type="match status" value="1"/>
</dbReference>
<dbReference type="PROSITE" id="PS00041">
    <property type="entry name" value="HTH_ARAC_FAMILY_1"/>
    <property type="match status" value="1"/>
</dbReference>
<evidence type="ECO:0000256" key="2">
    <source>
        <dbReference type="ARBA" id="ARBA00022801"/>
    </source>
</evidence>
<reference evidence="8 9" key="1">
    <citation type="submission" date="2015-09" db="EMBL/GenBank/DDBJ databases">
        <authorList>
            <consortium name="Pathogen Informatics"/>
        </authorList>
    </citation>
    <scope>NUCLEOTIDE SEQUENCE [LARGE SCALE GENOMIC DNA]</scope>
    <source>
        <strain evidence="8 9">2789STDY5608851</strain>
    </source>
</reference>
<proteinExistence type="inferred from homology"/>
<organism evidence="8 9">
    <name type="scientific">Dorea longicatena</name>
    <dbReference type="NCBI Taxonomy" id="88431"/>
    <lineage>
        <taxon>Bacteria</taxon>
        <taxon>Bacillati</taxon>
        <taxon>Bacillota</taxon>
        <taxon>Clostridia</taxon>
        <taxon>Lachnospirales</taxon>
        <taxon>Lachnospiraceae</taxon>
        <taxon>Dorea</taxon>
    </lineage>
</organism>
<dbReference type="InterPro" id="IPR014710">
    <property type="entry name" value="RmlC-like_jellyroll"/>
</dbReference>
<dbReference type="FunFam" id="2.60.40.1180:FF:000007">
    <property type="entry name" value="Sucrose isomerase"/>
    <property type="match status" value="1"/>
</dbReference>
<dbReference type="PANTHER" id="PTHR10357">
    <property type="entry name" value="ALPHA-AMYLASE FAMILY MEMBER"/>
    <property type="match status" value="1"/>
</dbReference>
<dbReference type="InterPro" id="IPR018062">
    <property type="entry name" value="HTH_AraC-typ_CS"/>
</dbReference>
<evidence type="ECO:0000313" key="9">
    <source>
        <dbReference type="Proteomes" id="UP000095380"/>
    </source>
</evidence>
<dbReference type="GO" id="GO:0043565">
    <property type="term" value="F:sequence-specific DNA binding"/>
    <property type="evidence" value="ECO:0007669"/>
    <property type="project" value="InterPro"/>
</dbReference>
<dbReference type="EC" id="3.2.1.10" evidence="8"/>
<dbReference type="PRINTS" id="PR00032">
    <property type="entry name" value="HTHARAC"/>
</dbReference>
<sequence length="783" mass="91564">MYFELKENKPHGTKDDPFSTYHIKNEGRSFQIPVHWHDELEIIYVKSGFLTVSISGENYIGTPGNAFVVSPGNLHFMGSQTGTVDYFTFLFPLKYISFCINDMLDDKLLEPLKNGHLMISPQVKDTAKELCEQFHLSEKYISRYFKEHFHITLSQYITHLRLEHAKQLLQDTDTPVTEIAMQSGYQNVSYFIRSFKKTYGVSPLKYRKNKSGIWLERRGYLGRIRKSAGEISRMSMGNKNKWWRNAVVYQIYPKSFQDSDGDGIGDIPGIISRLDYLKKLGIDAIWLSPVYRSPQDDNGYDISDYQDIEPMFGTMEDMEQLFAEAKKRGIRIMMDLVLNHTSDEHRWFLEAKKSKDNPYHDYYVWRDGEEGVYPNDMNSVFGGPAWEWVPELGQYYFHQFSVKQPDLNWENPKVRRELYDMILWWMEKGAGGFRLDVIDQIAKEPDLKITNNGPKLHEFLRELSRETFQKGDMITVGEAWGATPEIAKKYSNPDGSEFSMVFQFEHIMLDQEEGKEKWDTIPLNMVKLKKCLAKWQNTLYQTGWNSLFMNNHDLPRIVSRWGNDGKYRKESAKMLATMLHGMQGTPYIYQGEELGMTNVQFDSIEEYEDIETLNMYKERLEKGYQPEEIMQSIYARSRDNARTPMQWSGEKNGGFTTGEPWFAVNPNYTRINAKEAQEDENSVFYYYQKLIRLRKENPVFVDGKFDLLLPEDEKIFTYTRTDEHTKMLVCANFTDEEVSCPLLDEWKDGEVWIRNYEDDREGNVLRPYEAVIIGTAANIVKAG</sequence>
<dbReference type="InterPro" id="IPR020449">
    <property type="entry name" value="Tscrpt_reg_AraC-type_HTH"/>
</dbReference>
<evidence type="ECO:0000256" key="5">
    <source>
        <dbReference type="ARBA" id="ARBA00023163"/>
    </source>
</evidence>
<dbReference type="InterPro" id="IPR003313">
    <property type="entry name" value="AraC-bd"/>
</dbReference>
<dbReference type="InterPro" id="IPR017853">
    <property type="entry name" value="GH"/>
</dbReference>
<dbReference type="InterPro" id="IPR045857">
    <property type="entry name" value="O16G_dom_2"/>
</dbReference>
<dbReference type="PANTHER" id="PTHR10357:SF179">
    <property type="entry name" value="NEUTRAL AND BASIC AMINO ACID TRANSPORT PROTEIN RBAT"/>
    <property type="match status" value="1"/>
</dbReference>
<keyword evidence="2 8" id="KW-0378">Hydrolase</keyword>
<dbReference type="EMBL" id="CYYM01000017">
    <property type="protein sequence ID" value="CUO52661.1"/>
    <property type="molecule type" value="Genomic_DNA"/>
</dbReference>
<dbReference type="SMART" id="SM00342">
    <property type="entry name" value="HTH_ARAC"/>
    <property type="match status" value="1"/>
</dbReference>
<dbReference type="FunFam" id="3.90.400.10:FF:000002">
    <property type="entry name" value="Sucrose isomerase"/>
    <property type="match status" value="1"/>
</dbReference>
<dbReference type="SUPFAM" id="SSF46689">
    <property type="entry name" value="Homeodomain-like"/>
    <property type="match status" value="1"/>
</dbReference>
<gene>
    <name evidence="8" type="primary">malL_2</name>
    <name evidence="8" type="ORF">ERS852408_02362</name>
</gene>
<evidence type="ECO:0000256" key="3">
    <source>
        <dbReference type="ARBA" id="ARBA00023015"/>
    </source>
</evidence>
<dbReference type="GO" id="GO:0009313">
    <property type="term" value="P:oligosaccharide catabolic process"/>
    <property type="evidence" value="ECO:0007669"/>
    <property type="project" value="TreeGrafter"/>
</dbReference>
<dbReference type="GO" id="GO:0004556">
    <property type="term" value="F:alpha-amylase activity"/>
    <property type="evidence" value="ECO:0007669"/>
    <property type="project" value="TreeGrafter"/>
</dbReference>
<dbReference type="InterPro" id="IPR006047">
    <property type="entry name" value="GH13_cat_dom"/>
</dbReference>
<evidence type="ECO:0000256" key="6">
    <source>
        <dbReference type="ARBA" id="ARBA00023295"/>
    </source>
</evidence>
<evidence type="ECO:0000313" key="8">
    <source>
        <dbReference type="EMBL" id="CUO52661.1"/>
    </source>
</evidence>
<dbReference type="Gene3D" id="2.60.120.10">
    <property type="entry name" value="Jelly Rolls"/>
    <property type="match status" value="1"/>
</dbReference>
<keyword evidence="4" id="KW-0238">DNA-binding</keyword>
<keyword evidence="3" id="KW-0805">Transcription regulation</keyword>
<dbReference type="CDD" id="cd11333">
    <property type="entry name" value="AmyAc_SI_OligoGlu_DGase"/>
    <property type="match status" value="1"/>
</dbReference>
<dbReference type="GO" id="GO:0003700">
    <property type="term" value="F:DNA-binding transcription factor activity"/>
    <property type="evidence" value="ECO:0007669"/>
    <property type="project" value="InterPro"/>
</dbReference>
<dbReference type="SUPFAM" id="SSF51445">
    <property type="entry name" value="(Trans)glycosidases"/>
    <property type="match status" value="1"/>
</dbReference>
<dbReference type="InterPro" id="IPR009057">
    <property type="entry name" value="Homeodomain-like_sf"/>
</dbReference>
<dbReference type="Gene3D" id="3.20.20.80">
    <property type="entry name" value="Glycosidases"/>
    <property type="match status" value="1"/>
</dbReference>
<dbReference type="SMART" id="SM00642">
    <property type="entry name" value="Aamy"/>
    <property type="match status" value="1"/>
</dbReference>